<evidence type="ECO:0000313" key="1">
    <source>
        <dbReference type="EMBL" id="TFY52950.1"/>
    </source>
</evidence>
<evidence type="ECO:0000313" key="2">
    <source>
        <dbReference type="Proteomes" id="UP000298390"/>
    </source>
</evidence>
<accession>A0A4Y9XS25</accession>
<dbReference type="EMBL" id="SEKV01000894">
    <property type="protein sequence ID" value="TFY52950.1"/>
    <property type="molecule type" value="Genomic_DNA"/>
</dbReference>
<reference evidence="1 2" key="1">
    <citation type="submission" date="2019-01" db="EMBL/GenBank/DDBJ databases">
        <title>Genome sequencing of the rare red list fungi Fomitopsis rosea.</title>
        <authorList>
            <person name="Buettner E."/>
            <person name="Kellner H."/>
        </authorList>
    </citation>
    <scope>NUCLEOTIDE SEQUENCE [LARGE SCALE GENOMIC DNA]</scope>
    <source>
        <strain evidence="1 2">DSM 105464</strain>
    </source>
</reference>
<proteinExistence type="predicted"/>
<comment type="caution">
    <text evidence="1">The sequence shown here is derived from an EMBL/GenBank/DDBJ whole genome shotgun (WGS) entry which is preliminary data.</text>
</comment>
<name>A0A4Y9XS25_9APHY</name>
<organism evidence="1 2">
    <name type="scientific">Rhodofomes roseus</name>
    <dbReference type="NCBI Taxonomy" id="34475"/>
    <lineage>
        <taxon>Eukaryota</taxon>
        <taxon>Fungi</taxon>
        <taxon>Dikarya</taxon>
        <taxon>Basidiomycota</taxon>
        <taxon>Agaricomycotina</taxon>
        <taxon>Agaricomycetes</taxon>
        <taxon>Polyporales</taxon>
        <taxon>Rhodofomes</taxon>
    </lineage>
</organism>
<protein>
    <submittedName>
        <fullName evidence="1">Uncharacterized protein</fullName>
    </submittedName>
</protein>
<sequence>MPKGPSPAKEGNARFGVDVKVLDSNGKPVYQPSGKPLKHRIRMGNVMFHNETPQTLYYPDIYPQRPEVTGRFKGMAQILTEQYPEKAAVIKKLRAECGKFQCPKGQTECCCRQMLFVEKDFTNVKSLMEVVLYTSVWTHPTTTPTHLGQCVRANSPFE</sequence>
<dbReference type="Proteomes" id="UP000298390">
    <property type="component" value="Unassembled WGS sequence"/>
</dbReference>
<dbReference type="AlphaFoldDB" id="A0A4Y9XS25"/>
<dbReference type="STRING" id="34475.A0A4Y9XS25"/>
<gene>
    <name evidence="1" type="ORF">EVJ58_g9726</name>
</gene>